<evidence type="ECO:0000256" key="1">
    <source>
        <dbReference type="SAM" id="Phobius"/>
    </source>
</evidence>
<protein>
    <submittedName>
        <fullName evidence="3">Uncharacterized protein</fullName>
    </submittedName>
</protein>
<feature type="transmembrane region" description="Helical" evidence="1">
    <location>
        <begin position="703"/>
        <end position="726"/>
    </location>
</feature>
<sequence length="1191" mass="133533">MTAPILTLLAILTLLIGSAIEVLAQLSHSRGGLALSRTQDDIPQYAMISYLYAPNIIAVLYSLVWSWVDLDVKRMQPWFELSKPEGATAENSMFLDYPYDFIATVPVKAARRRHWPVFFAGTVTVVIFWLITPLQSSIMGTGFVNRIEPAVIGTRSSIVPLANQSEFLTNQILNTGYSIAWLGQSYPPFMTSDYATLPFYIHNDPGESQLHTNWTATTTKLWTELECWPAQQPKQDIASMVLHFGNGQGCNTTINIEPFANLKMYYVGYYGSPYSDYQLGDPKNCPATGNSTHQFLAVWVSTKGASTTKLPEVNLTALFCQPSYYKQQVMVSVDTNGFIPLNTSIQPISPPELLTEKDFNSTSFEFLIANGMPMEQVLNIIRDYPFEGVIEQGPRLDKTNLTIPVSNMVGYALAPHNEPATPYADPVLLHEAFNRAHKYLFSLAVNQMLTNDTQMANNTAVSEFQQSGIIVSRLFSAIVEGLLLLVAIFTVCLLWSCHTSTSYLTTNPSSISRLAAIFRNGQETNKLFRPADHADEKSLKELFKNDKFRLVRDEYNSDGSIYIEKVDGVEGDQNERRFDKPTGYYDPIRPIPLKREIGLLFGLVQVGALVVIAYLKVQNDKNKGLIRPSNSFEVLQILENYIPTAFATFSEPFWVLINRFMCLLQPFKVLSRGRSERSKSIDTTYTALPPQLVLWRALRSRHLMLAMLCIIALLSNVLAVGLGALFNEDQTTASYVATFTPNIATQFDNQTVFDLQGYLFERTITDHLYQDELYVAMANISSGTRLPPWTTSDYFFQPYTVDSGGQSNSSSTYLISTRGFGVGLNCTAVPQRAVALSYPVSLDTVCSTDTSIMLEAAERVFRTSNFTRPTGPSAIEYSNSLNPKSNFDNCTRPMTFGWGRTPQALNRNATVEASFAVCQPFFQTAMFDVRHDAEGNVLEYERTSDISIHLDGDDGDVQTNRMITNMNDLIRGYGVTWHNDTLSRDWINYLLTITLDSRDFLDPNKPVPDPNDLIPGIEKLYRRLFAILLSLNQQLFVPGDEKLSITGQKLTEETRIFMDQNAFIITVTVLSLNIIAVVIFYSRGIIFNLPRVPTTIGSVLAFVSASHILDDQGPSSRGPDNKEKEKKTYSFGRYIGVDQKVHLGIDMDPHVALIDPASLKEKKSVLRRAVTGDLRRRNQKEFEPVRSGTWL</sequence>
<comment type="caution">
    <text evidence="3">The sequence shown here is derived from an EMBL/GenBank/DDBJ whole genome shotgun (WGS) entry which is preliminary data.</text>
</comment>
<dbReference type="VEuPathDB" id="FungiDB:TRIVIDRAFT_68639"/>
<dbReference type="Pfam" id="PF11915">
    <property type="entry name" value="DUF3433"/>
    <property type="match status" value="2"/>
</dbReference>
<feature type="transmembrane region" description="Helical" evidence="1">
    <location>
        <begin position="597"/>
        <end position="615"/>
    </location>
</feature>
<dbReference type="EMBL" id="ABDF02000081">
    <property type="protein sequence ID" value="EHK20063.1"/>
    <property type="molecule type" value="Genomic_DNA"/>
</dbReference>
<keyword evidence="1" id="KW-0472">Membrane</keyword>
<feature type="transmembrane region" description="Helical" evidence="1">
    <location>
        <begin position="474"/>
        <end position="495"/>
    </location>
</feature>
<evidence type="ECO:0000256" key="2">
    <source>
        <dbReference type="SAM" id="SignalP"/>
    </source>
</evidence>
<dbReference type="InterPro" id="IPR021840">
    <property type="entry name" value="DUF3433"/>
</dbReference>
<reference evidence="3 4" key="1">
    <citation type="journal article" date="2011" name="Genome Biol.">
        <title>Comparative genome sequence analysis underscores mycoparasitism as the ancestral life style of Trichoderma.</title>
        <authorList>
            <person name="Kubicek C.P."/>
            <person name="Herrera-Estrella A."/>
            <person name="Seidl-Seiboth V."/>
            <person name="Martinez D.A."/>
            <person name="Druzhinina I.S."/>
            <person name="Thon M."/>
            <person name="Zeilinger S."/>
            <person name="Casas-Flores S."/>
            <person name="Horwitz B.A."/>
            <person name="Mukherjee P.K."/>
            <person name="Mukherjee M."/>
            <person name="Kredics L."/>
            <person name="Alcaraz L.D."/>
            <person name="Aerts A."/>
            <person name="Antal Z."/>
            <person name="Atanasova L."/>
            <person name="Cervantes-Badillo M.G."/>
            <person name="Challacombe J."/>
            <person name="Chertkov O."/>
            <person name="McCluskey K."/>
            <person name="Coulpier F."/>
            <person name="Deshpande N."/>
            <person name="von Doehren H."/>
            <person name="Ebbole D.J."/>
            <person name="Esquivel-Naranjo E.U."/>
            <person name="Fekete E."/>
            <person name="Flipphi M."/>
            <person name="Glaser F."/>
            <person name="Gomez-Rodriguez E.Y."/>
            <person name="Gruber S."/>
            <person name="Han C."/>
            <person name="Henrissat B."/>
            <person name="Hermosa R."/>
            <person name="Hernandez-Onate M."/>
            <person name="Karaffa L."/>
            <person name="Kosti I."/>
            <person name="Le Crom S."/>
            <person name="Lindquist E."/>
            <person name="Lucas S."/>
            <person name="Luebeck M."/>
            <person name="Luebeck P.S."/>
            <person name="Margeot A."/>
            <person name="Metz B."/>
            <person name="Misra M."/>
            <person name="Nevalainen H."/>
            <person name="Omann M."/>
            <person name="Packer N."/>
            <person name="Perrone G."/>
            <person name="Uresti-Rivera E.E."/>
            <person name="Salamov A."/>
            <person name="Schmoll M."/>
            <person name="Seiboth B."/>
            <person name="Shapiro H."/>
            <person name="Sukno S."/>
            <person name="Tamayo-Ramos J.A."/>
            <person name="Tisch D."/>
            <person name="Wiest A."/>
            <person name="Wilkinson H.H."/>
            <person name="Zhang M."/>
            <person name="Coutinho P.M."/>
            <person name="Kenerley C.M."/>
            <person name="Monte E."/>
            <person name="Baker S.E."/>
            <person name="Grigoriev I.V."/>
        </authorList>
    </citation>
    <scope>NUCLEOTIDE SEQUENCE [LARGE SCALE GENOMIC DNA]</scope>
    <source>
        <strain evidence="4">Gv29-8 / FGSC 10586</strain>
    </source>
</reference>
<feature type="transmembrane region" description="Helical" evidence="1">
    <location>
        <begin position="48"/>
        <end position="68"/>
    </location>
</feature>
<evidence type="ECO:0000313" key="3">
    <source>
        <dbReference type="EMBL" id="EHK20063.1"/>
    </source>
</evidence>
<dbReference type="GeneID" id="25797129"/>
<dbReference type="OrthoDB" id="3248909at2759"/>
<dbReference type="RefSeq" id="XP_013954257.1">
    <property type="nucleotide sequence ID" value="XM_014098782.1"/>
</dbReference>
<dbReference type="Proteomes" id="UP000007115">
    <property type="component" value="Unassembled WGS sequence"/>
</dbReference>
<evidence type="ECO:0000313" key="4">
    <source>
        <dbReference type="Proteomes" id="UP000007115"/>
    </source>
</evidence>
<keyword evidence="2" id="KW-0732">Signal</keyword>
<keyword evidence="1" id="KW-0812">Transmembrane</keyword>
<dbReference type="AlphaFoldDB" id="G9MZK7"/>
<feature type="chain" id="PRO_5003523973" evidence="2">
    <location>
        <begin position="25"/>
        <end position="1191"/>
    </location>
</feature>
<accession>G9MZK7</accession>
<keyword evidence="4" id="KW-1185">Reference proteome</keyword>
<feature type="transmembrane region" description="Helical" evidence="1">
    <location>
        <begin position="1062"/>
        <end position="1081"/>
    </location>
</feature>
<keyword evidence="1" id="KW-1133">Transmembrane helix</keyword>
<dbReference type="PANTHER" id="PTHR37544">
    <property type="entry name" value="SPRAY-RELATED"/>
    <property type="match status" value="1"/>
</dbReference>
<feature type="signal peptide" evidence="2">
    <location>
        <begin position="1"/>
        <end position="24"/>
    </location>
</feature>
<dbReference type="InParanoid" id="G9MZK7"/>
<dbReference type="STRING" id="413071.G9MZK7"/>
<gene>
    <name evidence="3" type="ORF">TRIVIDRAFT_68639</name>
</gene>
<dbReference type="HOGENOM" id="CLU_007916_0_0_1"/>
<name>G9MZK7_HYPVG</name>
<organism evidence="3 4">
    <name type="scientific">Hypocrea virens (strain Gv29-8 / FGSC 10586)</name>
    <name type="common">Gliocladium virens</name>
    <name type="synonym">Trichoderma virens</name>
    <dbReference type="NCBI Taxonomy" id="413071"/>
    <lineage>
        <taxon>Eukaryota</taxon>
        <taxon>Fungi</taxon>
        <taxon>Dikarya</taxon>
        <taxon>Ascomycota</taxon>
        <taxon>Pezizomycotina</taxon>
        <taxon>Sordariomycetes</taxon>
        <taxon>Hypocreomycetidae</taxon>
        <taxon>Hypocreales</taxon>
        <taxon>Hypocreaceae</taxon>
        <taxon>Trichoderma</taxon>
    </lineage>
</organism>
<dbReference type="PANTHER" id="PTHR37544:SF3">
    <property type="entry name" value="SPRAY"/>
    <property type="match status" value="1"/>
</dbReference>
<feature type="transmembrane region" description="Helical" evidence="1">
    <location>
        <begin position="115"/>
        <end position="132"/>
    </location>
</feature>
<dbReference type="eggNOG" id="ENOG502RXBF">
    <property type="taxonomic scope" value="Eukaryota"/>
</dbReference>
<proteinExistence type="predicted"/>
<dbReference type="OMA" id="WVHLQRG"/>